<dbReference type="InterPro" id="IPR045889">
    <property type="entry name" value="MES/HNL"/>
</dbReference>
<evidence type="ECO:0000313" key="2">
    <source>
        <dbReference type="EMBL" id="CAL0313905.1"/>
    </source>
</evidence>
<dbReference type="GO" id="GO:0080032">
    <property type="term" value="F:methyl jasmonate esterase activity"/>
    <property type="evidence" value="ECO:0007669"/>
    <property type="project" value="TreeGrafter"/>
</dbReference>
<reference evidence="2 3" key="1">
    <citation type="submission" date="2024-03" db="EMBL/GenBank/DDBJ databases">
        <authorList>
            <person name="Martinez-Hernandez J."/>
        </authorList>
    </citation>
    <scope>NUCLEOTIDE SEQUENCE [LARGE SCALE GENOMIC DNA]</scope>
</reference>
<comment type="caution">
    <text evidence="2">The sequence shown here is derived from an EMBL/GenBank/DDBJ whole genome shotgun (WGS) entry which is preliminary data.</text>
</comment>
<name>A0AAV1WWW8_LUPLU</name>
<dbReference type="PANTHER" id="PTHR10992">
    <property type="entry name" value="METHYLESTERASE FAMILY MEMBER"/>
    <property type="match status" value="1"/>
</dbReference>
<accession>A0AAV1WWW8</accession>
<dbReference type="GO" id="GO:0080031">
    <property type="term" value="F:methyl salicylate esterase activity"/>
    <property type="evidence" value="ECO:0007669"/>
    <property type="project" value="TreeGrafter"/>
</dbReference>
<keyword evidence="3" id="KW-1185">Reference proteome</keyword>
<gene>
    <name evidence="2" type="ORF">LLUT_LOCUS14965</name>
</gene>
<evidence type="ECO:0008006" key="4">
    <source>
        <dbReference type="Google" id="ProtNLM"/>
    </source>
</evidence>
<sequence>MSQQTNYFKHGYGSVPRAFILCTEDLAIPLEFQLWMIQNAGINDVEEIKGADHMAMFSESQELCDSLLLLASKYA</sequence>
<dbReference type="EMBL" id="CAXHTB010000010">
    <property type="protein sequence ID" value="CAL0313905.1"/>
    <property type="molecule type" value="Genomic_DNA"/>
</dbReference>
<dbReference type="InterPro" id="IPR029058">
    <property type="entry name" value="AB_hydrolase_fold"/>
</dbReference>
<dbReference type="PANTHER" id="PTHR10992:SF1083">
    <property type="entry name" value="METHYLESTERASE 1"/>
    <property type="match status" value="1"/>
</dbReference>
<evidence type="ECO:0000313" key="3">
    <source>
        <dbReference type="Proteomes" id="UP001497480"/>
    </source>
</evidence>
<proteinExistence type="predicted"/>
<evidence type="ECO:0000256" key="1">
    <source>
        <dbReference type="ARBA" id="ARBA00022801"/>
    </source>
</evidence>
<dbReference type="GO" id="GO:0009694">
    <property type="term" value="P:jasmonic acid metabolic process"/>
    <property type="evidence" value="ECO:0007669"/>
    <property type="project" value="TreeGrafter"/>
</dbReference>
<dbReference type="AlphaFoldDB" id="A0AAV1WWW8"/>
<dbReference type="Proteomes" id="UP001497480">
    <property type="component" value="Unassembled WGS sequence"/>
</dbReference>
<dbReference type="SUPFAM" id="SSF53474">
    <property type="entry name" value="alpha/beta-Hydrolases"/>
    <property type="match status" value="1"/>
</dbReference>
<dbReference type="GO" id="GO:0080030">
    <property type="term" value="F:methyl indole-3-acetate esterase activity"/>
    <property type="evidence" value="ECO:0007669"/>
    <property type="project" value="TreeGrafter"/>
</dbReference>
<organism evidence="2 3">
    <name type="scientific">Lupinus luteus</name>
    <name type="common">European yellow lupine</name>
    <dbReference type="NCBI Taxonomy" id="3873"/>
    <lineage>
        <taxon>Eukaryota</taxon>
        <taxon>Viridiplantae</taxon>
        <taxon>Streptophyta</taxon>
        <taxon>Embryophyta</taxon>
        <taxon>Tracheophyta</taxon>
        <taxon>Spermatophyta</taxon>
        <taxon>Magnoliopsida</taxon>
        <taxon>eudicotyledons</taxon>
        <taxon>Gunneridae</taxon>
        <taxon>Pentapetalae</taxon>
        <taxon>rosids</taxon>
        <taxon>fabids</taxon>
        <taxon>Fabales</taxon>
        <taxon>Fabaceae</taxon>
        <taxon>Papilionoideae</taxon>
        <taxon>50 kb inversion clade</taxon>
        <taxon>genistoids sensu lato</taxon>
        <taxon>core genistoids</taxon>
        <taxon>Genisteae</taxon>
        <taxon>Lupinus</taxon>
    </lineage>
</organism>
<dbReference type="GO" id="GO:0009696">
    <property type="term" value="P:salicylic acid metabolic process"/>
    <property type="evidence" value="ECO:0007669"/>
    <property type="project" value="TreeGrafter"/>
</dbReference>
<protein>
    <recommendedName>
        <fullName evidence="4">Salicylic acid-binding protein 2</fullName>
    </recommendedName>
</protein>
<keyword evidence="1" id="KW-0378">Hydrolase</keyword>
<dbReference type="Gene3D" id="3.40.50.1820">
    <property type="entry name" value="alpha/beta hydrolase"/>
    <property type="match status" value="1"/>
</dbReference>